<dbReference type="EMBL" id="BAAAQM010000005">
    <property type="protein sequence ID" value="GAA1958324.1"/>
    <property type="molecule type" value="Genomic_DNA"/>
</dbReference>
<dbReference type="Pfam" id="PF00440">
    <property type="entry name" value="TetR_N"/>
    <property type="match status" value="1"/>
</dbReference>
<dbReference type="InterPro" id="IPR009057">
    <property type="entry name" value="Homeodomain-like_sf"/>
</dbReference>
<evidence type="ECO:0000256" key="2">
    <source>
        <dbReference type="PROSITE-ProRule" id="PRU00335"/>
    </source>
</evidence>
<protein>
    <submittedName>
        <fullName evidence="4">TetR/AcrR family transcriptional regulator</fullName>
    </submittedName>
</protein>
<evidence type="ECO:0000259" key="3">
    <source>
        <dbReference type="PROSITE" id="PS50977"/>
    </source>
</evidence>
<feature type="DNA-binding region" description="H-T-H motif" evidence="2">
    <location>
        <begin position="35"/>
        <end position="54"/>
    </location>
</feature>
<gene>
    <name evidence="4" type="ORF">GCM10009838_13030</name>
</gene>
<keyword evidence="5" id="KW-1185">Reference proteome</keyword>
<proteinExistence type="predicted"/>
<dbReference type="PROSITE" id="PS50977">
    <property type="entry name" value="HTH_TETR_2"/>
    <property type="match status" value="1"/>
</dbReference>
<dbReference type="PANTHER" id="PTHR30055">
    <property type="entry name" value="HTH-TYPE TRANSCRIPTIONAL REGULATOR RUTR"/>
    <property type="match status" value="1"/>
</dbReference>
<keyword evidence="1 2" id="KW-0238">DNA-binding</keyword>
<name>A0ABP5C5R7_9ACTN</name>
<dbReference type="PRINTS" id="PR00455">
    <property type="entry name" value="HTHTETR"/>
</dbReference>
<dbReference type="InterPro" id="IPR050109">
    <property type="entry name" value="HTH-type_TetR-like_transc_reg"/>
</dbReference>
<sequence length="217" mass="22971">MARTDGAGGGRPEKRQAIVRAATTVFGREGYARASMDAIAAEAGVSKRTIYNHFADKESLFLAVALENSAALTEHIRDLAAQHLSDVSDLRASLLDFAVARAAAVFSAADHGAVGRAIRAEVANLPPDVLTAWLAAGPQASQQDLAGHLERLAARGLLAFDDVGVDVAAEHYTLLTFHPAADRSFWGALPISEDEIRRVAAPGVDAFLRCYGGPELR</sequence>
<dbReference type="InterPro" id="IPR039536">
    <property type="entry name" value="TetR_C_Proteobacteria"/>
</dbReference>
<dbReference type="SUPFAM" id="SSF46689">
    <property type="entry name" value="Homeodomain-like"/>
    <property type="match status" value="1"/>
</dbReference>
<evidence type="ECO:0000313" key="5">
    <source>
        <dbReference type="Proteomes" id="UP001499854"/>
    </source>
</evidence>
<comment type="caution">
    <text evidence="4">The sequence shown here is derived from an EMBL/GenBank/DDBJ whole genome shotgun (WGS) entry which is preliminary data.</text>
</comment>
<dbReference type="InterPro" id="IPR001647">
    <property type="entry name" value="HTH_TetR"/>
</dbReference>
<dbReference type="Gene3D" id="1.10.357.10">
    <property type="entry name" value="Tetracycline Repressor, domain 2"/>
    <property type="match status" value="1"/>
</dbReference>
<reference evidence="5" key="1">
    <citation type="journal article" date="2019" name="Int. J. Syst. Evol. Microbiol.">
        <title>The Global Catalogue of Microorganisms (GCM) 10K type strain sequencing project: providing services to taxonomists for standard genome sequencing and annotation.</title>
        <authorList>
            <consortium name="The Broad Institute Genomics Platform"/>
            <consortium name="The Broad Institute Genome Sequencing Center for Infectious Disease"/>
            <person name="Wu L."/>
            <person name="Ma J."/>
        </authorList>
    </citation>
    <scope>NUCLEOTIDE SEQUENCE [LARGE SCALE GENOMIC DNA]</scope>
    <source>
        <strain evidence="5">JCM 16013</strain>
    </source>
</reference>
<evidence type="ECO:0000313" key="4">
    <source>
        <dbReference type="EMBL" id="GAA1958324.1"/>
    </source>
</evidence>
<dbReference type="PROSITE" id="PS01081">
    <property type="entry name" value="HTH_TETR_1"/>
    <property type="match status" value="1"/>
</dbReference>
<feature type="domain" description="HTH tetR-type" evidence="3">
    <location>
        <begin position="12"/>
        <end position="72"/>
    </location>
</feature>
<organism evidence="4 5">
    <name type="scientific">Catenulispora subtropica</name>
    <dbReference type="NCBI Taxonomy" id="450798"/>
    <lineage>
        <taxon>Bacteria</taxon>
        <taxon>Bacillati</taxon>
        <taxon>Actinomycetota</taxon>
        <taxon>Actinomycetes</taxon>
        <taxon>Catenulisporales</taxon>
        <taxon>Catenulisporaceae</taxon>
        <taxon>Catenulispora</taxon>
    </lineage>
</organism>
<dbReference type="PANTHER" id="PTHR30055:SF146">
    <property type="entry name" value="HTH-TYPE TRANSCRIPTIONAL DUAL REGULATOR CECR"/>
    <property type="match status" value="1"/>
</dbReference>
<dbReference type="RefSeq" id="WP_344656007.1">
    <property type="nucleotide sequence ID" value="NZ_BAAAQM010000005.1"/>
</dbReference>
<accession>A0ABP5C5R7</accession>
<dbReference type="InterPro" id="IPR023772">
    <property type="entry name" value="DNA-bd_HTH_TetR-type_CS"/>
</dbReference>
<evidence type="ECO:0000256" key="1">
    <source>
        <dbReference type="ARBA" id="ARBA00023125"/>
    </source>
</evidence>
<dbReference type="Pfam" id="PF14246">
    <property type="entry name" value="TetR_C_7"/>
    <property type="match status" value="1"/>
</dbReference>
<dbReference type="Proteomes" id="UP001499854">
    <property type="component" value="Unassembled WGS sequence"/>
</dbReference>